<feature type="domain" description="DNA2/NAM7 helicase helicase" evidence="12">
    <location>
        <begin position="784"/>
        <end position="895"/>
    </location>
</feature>
<evidence type="ECO:0000256" key="6">
    <source>
        <dbReference type="ARBA" id="ARBA00022801"/>
    </source>
</evidence>
<reference evidence="17 18" key="1">
    <citation type="submission" date="2025-04" db="UniProtKB">
        <authorList>
            <consortium name="RefSeq"/>
        </authorList>
    </citation>
    <scope>IDENTIFICATION</scope>
</reference>
<dbReference type="InterPro" id="IPR049080">
    <property type="entry name" value="MOV-10-like_beta-barrel"/>
</dbReference>
<dbReference type="Pfam" id="PF13086">
    <property type="entry name" value="AAA_11"/>
    <property type="match status" value="2"/>
</dbReference>
<accession>A0AAJ7BJ91</accession>
<evidence type="ECO:0000256" key="11">
    <source>
        <dbReference type="SAM" id="MobiDB-lite"/>
    </source>
</evidence>
<keyword evidence="8" id="KW-0067">ATP-binding</keyword>
<dbReference type="GO" id="GO:0005737">
    <property type="term" value="C:cytoplasm"/>
    <property type="evidence" value="ECO:0007669"/>
    <property type="project" value="UniProtKB-SubCell"/>
</dbReference>
<dbReference type="InterPro" id="IPR027417">
    <property type="entry name" value="P-loop_NTPase"/>
</dbReference>
<gene>
    <name evidence="17 18" type="primary">LOC107264051</name>
</gene>
<dbReference type="Proteomes" id="UP000694920">
    <property type="component" value="Unplaced"/>
</dbReference>
<dbReference type="GO" id="GO:0005524">
    <property type="term" value="F:ATP binding"/>
    <property type="evidence" value="ECO:0007669"/>
    <property type="project" value="UniProtKB-KW"/>
</dbReference>
<evidence type="ECO:0000256" key="2">
    <source>
        <dbReference type="ARBA" id="ARBA00005601"/>
    </source>
</evidence>
<evidence type="ECO:0000256" key="4">
    <source>
        <dbReference type="ARBA" id="ARBA00022490"/>
    </source>
</evidence>
<evidence type="ECO:0000256" key="5">
    <source>
        <dbReference type="ARBA" id="ARBA00022741"/>
    </source>
</evidence>
<dbReference type="RefSeq" id="XP_015587393.1">
    <property type="nucleotide sequence ID" value="XM_015731907.2"/>
</dbReference>
<comment type="catalytic activity">
    <reaction evidence="10">
        <text>ATP + H2O = ADP + phosphate + H(+)</text>
        <dbReference type="Rhea" id="RHEA:13065"/>
        <dbReference type="ChEBI" id="CHEBI:15377"/>
        <dbReference type="ChEBI" id="CHEBI:15378"/>
        <dbReference type="ChEBI" id="CHEBI:30616"/>
        <dbReference type="ChEBI" id="CHEBI:43474"/>
        <dbReference type="ChEBI" id="CHEBI:456216"/>
        <dbReference type="EC" id="3.6.4.13"/>
    </reaction>
</comment>
<organism evidence="16 18">
    <name type="scientific">Cephus cinctus</name>
    <name type="common">Wheat stem sawfly</name>
    <dbReference type="NCBI Taxonomy" id="211228"/>
    <lineage>
        <taxon>Eukaryota</taxon>
        <taxon>Metazoa</taxon>
        <taxon>Ecdysozoa</taxon>
        <taxon>Arthropoda</taxon>
        <taxon>Hexapoda</taxon>
        <taxon>Insecta</taxon>
        <taxon>Pterygota</taxon>
        <taxon>Neoptera</taxon>
        <taxon>Endopterygota</taxon>
        <taxon>Hymenoptera</taxon>
        <taxon>Cephoidea</taxon>
        <taxon>Cephidae</taxon>
        <taxon>Cephus</taxon>
    </lineage>
</organism>
<dbReference type="GO" id="GO:0003724">
    <property type="term" value="F:RNA helicase activity"/>
    <property type="evidence" value="ECO:0007669"/>
    <property type="project" value="UniProtKB-EC"/>
</dbReference>
<keyword evidence="5" id="KW-0547">Nucleotide-binding</keyword>
<dbReference type="PANTHER" id="PTHR45418:SF1">
    <property type="entry name" value="CANCER_TESTIS ANTIGEN 55"/>
    <property type="match status" value="1"/>
</dbReference>
<evidence type="ECO:0000256" key="3">
    <source>
        <dbReference type="ARBA" id="ARBA00012552"/>
    </source>
</evidence>
<comment type="subcellular location">
    <subcellularLocation>
        <location evidence="1">Cytoplasm</location>
    </subcellularLocation>
</comment>
<protein>
    <recommendedName>
        <fullName evidence="3">RNA helicase</fullName>
        <ecNumber evidence="3">3.6.4.13</ecNumber>
    </recommendedName>
</protein>
<dbReference type="Pfam" id="PF21635">
    <property type="entry name" value="Mov-10_helical"/>
    <property type="match status" value="1"/>
</dbReference>
<dbReference type="InterPro" id="IPR041677">
    <property type="entry name" value="DNA2/NAM7_AAA_11"/>
</dbReference>
<dbReference type="GO" id="GO:0016787">
    <property type="term" value="F:hydrolase activity"/>
    <property type="evidence" value="ECO:0007669"/>
    <property type="project" value="UniProtKB-KW"/>
</dbReference>
<dbReference type="InterPro" id="IPR041679">
    <property type="entry name" value="DNA2/NAM7-like_C"/>
</dbReference>
<dbReference type="CDD" id="cd18808">
    <property type="entry name" value="SF1_C_Upf1"/>
    <property type="match status" value="1"/>
</dbReference>
<dbReference type="CTD" id="38427"/>
<dbReference type="KEGG" id="ccin:107264051"/>
<dbReference type="AlphaFoldDB" id="A0AAJ7BJ91"/>
<dbReference type="SUPFAM" id="SSF52540">
    <property type="entry name" value="P-loop containing nucleoside triphosphate hydrolases"/>
    <property type="match status" value="1"/>
</dbReference>
<proteinExistence type="inferred from homology"/>
<keyword evidence="16" id="KW-1185">Reference proteome</keyword>
<feature type="domain" description="DNA2/NAM7 helicase helicase" evidence="12">
    <location>
        <begin position="911"/>
        <end position="987"/>
    </location>
</feature>
<evidence type="ECO:0000256" key="8">
    <source>
        <dbReference type="ARBA" id="ARBA00022840"/>
    </source>
</evidence>
<name>A0AAJ7BJ91_CEPCN</name>
<keyword evidence="7 17" id="KW-0347">Helicase</keyword>
<dbReference type="Pfam" id="PF21634">
    <property type="entry name" value="MOV-10_beta-barrel"/>
    <property type="match status" value="1"/>
</dbReference>
<feature type="compositionally biased region" description="Polar residues" evidence="11">
    <location>
        <begin position="735"/>
        <end position="752"/>
    </location>
</feature>
<dbReference type="EC" id="3.6.4.13" evidence="3"/>
<evidence type="ECO:0000259" key="13">
    <source>
        <dbReference type="Pfam" id="PF13087"/>
    </source>
</evidence>
<evidence type="ECO:0000313" key="18">
    <source>
        <dbReference type="RefSeq" id="XP_015587393.1"/>
    </source>
</evidence>
<dbReference type="Pfam" id="PF13087">
    <property type="entry name" value="AAA_12"/>
    <property type="match status" value="1"/>
</dbReference>
<evidence type="ECO:0000259" key="12">
    <source>
        <dbReference type="Pfam" id="PF13086"/>
    </source>
</evidence>
<evidence type="ECO:0000259" key="14">
    <source>
        <dbReference type="Pfam" id="PF21634"/>
    </source>
</evidence>
<feature type="region of interest" description="Disordered" evidence="11">
    <location>
        <begin position="734"/>
        <end position="759"/>
    </location>
</feature>
<feature type="domain" description="DNA2/NAM7 helicase-like C-terminal" evidence="13">
    <location>
        <begin position="1023"/>
        <end position="1214"/>
    </location>
</feature>
<dbReference type="RefSeq" id="XP_015587392.1">
    <property type="nucleotide sequence ID" value="XM_015731906.2"/>
</dbReference>
<feature type="domain" description="Helicase MOV-10-like beta-barrel" evidence="14">
    <location>
        <begin position="530"/>
        <end position="607"/>
    </location>
</feature>
<keyword evidence="4" id="KW-0963">Cytoplasm</keyword>
<comment type="similarity">
    <text evidence="2">Belongs to the DNA2/NAM7 helicase family. SDE3 subfamily.</text>
</comment>
<dbReference type="CDD" id="cd18078">
    <property type="entry name" value="DEXXQc_Mov10L1"/>
    <property type="match status" value="1"/>
</dbReference>
<dbReference type="PANTHER" id="PTHR45418">
    <property type="entry name" value="CANCER/TESTIS ANTIGEN 55"/>
    <property type="match status" value="1"/>
</dbReference>
<dbReference type="InterPro" id="IPR049079">
    <property type="entry name" value="Mov-10_helical"/>
</dbReference>
<evidence type="ECO:0000256" key="1">
    <source>
        <dbReference type="ARBA" id="ARBA00004496"/>
    </source>
</evidence>
<evidence type="ECO:0000256" key="10">
    <source>
        <dbReference type="ARBA" id="ARBA00047984"/>
    </source>
</evidence>
<evidence type="ECO:0000256" key="9">
    <source>
        <dbReference type="ARBA" id="ARBA00023158"/>
    </source>
</evidence>
<dbReference type="InterPro" id="IPR047187">
    <property type="entry name" value="SF1_C_Upf1"/>
</dbReference>
<dbReference type="Gene3D" id="3.40.50.300">
    <property type="entry name" value="P-loop containing nucleotide triphosphate hydrolases"/>
    <property type="match status" value="2"/>
</dbReference>
<keyword evidence="9" id="KW-0943">RNA-mediated gene silencing</keyword>
<evidence type="ECO:0000313" key="16">
    <source>
        <dbReference type="Proteomes" id="UP000694920"/>
    </source>
</evidence>
<dbReference type="GeneID" id="107264051"/>
<evidence type="ECO:0000259" key="15">
    <source>
        <dbReference type="Pfam" id="PF21635"/>
    </source>
</evidence>
<dbReference type="GO" id="GO:0031047">
    <property type="term" value="P:regulatory ncRNA-mediated gene silencing"/>
    <property type="evidence" value="ECO:0007669"/>
    <property type="project" value="UniProtKB-KW"/>
</dbReference>
<feature type="domain" description="Helicase MOV-10 helical" evidence="15">
    <location>
        <begin position="465"/>
        <end position="528"/>
    </location>
</feature>
<sequence length="1259" mass="141722">MLSFIASAAQYVLGYGKSTEPDINEIISRIESADDTKSLENQRLENENQEGFFYKNGRVTTITGEYVIIDDHYICETVNITVSNLEVGDTVHYLAFQRHQNEEQKIRKIISLTNETWDDQPSDREIQVKDALDHKVVKVETLKRSVVGKVTKREGRTMFIEPINITVHLDKVASEFVPIVGDWLMLESLVEVDERSTDLGGEVLEVDRINPLRTKLVVGHVTAYSTTIGIGKIDNSIIFNKISCEPGYVPCIGDKVVSDSIESDQGICTWRSLTVVPLVQVAQREPVTTQQNEPLLCSHNVQDLDAILKDKRGIIITSNLTFDLQVNEEQDLEVLIENTGRIPHILYRGCFMSKKAQSQLSLISPTVSTVSTLNPLEKISYKFRCKARFMGLSEELFIFSFRGFKIGRVFRISVRAKNCGNRNTGQKFESFNRLARQNEIDQNMYICGIRPIKPAAFITVRNGIFKIPQKIWNAVLGPLNERQSQMDRQIAVGDAVPCLLNGLTFENYRERFHALLYLEEVGQRIDLQKYDMNSVVMRHCGEFLALKVPGLAEKRPSLLIGDKAIISFKWDSSGGELKYEGCIHKVNSSEILLKFNPKFHDEYNGADCYVTFSCSMTSLTRCHMAVNLAVTHLGPEFLFPNRIAQKAPQVDLEENEIEDKPKRIRCRHERSQSTSSICSSTSITSISDSSDNAVRSPPRISVAERLFNAKPIERATNSLQTSISFVEKKYLDKSVSPNDDSSKSIIMTSDNGSDPVDIKDSHSKEINSYVSQFKKRKLIWFNKKLNYYQKEAVRNIIKGVARPLPYVIFGPPGTGKTITLCETALQIYAILPESRFLIATPSNSSANLIAERLLDSGVLKPGDLVRLVAHHCLYDESIPEKLLPYCATAELAAERSRATVEYCGEGPRLNCTSSVLGRHRITVGTCISLGILYNMGFPRGHFSHVLVDEAGQATEPEIMVPLNFIHSSHGQVVLAGDPMQLGPVIQNKLAEYYGYGESFLSRLLHRFPYQKDPESFDTGYDPRLVTKLVMNYRSLSEILELPNSLFYDSELRAQISSKRSKEVDLLKSLANELPERTGVPPAIVFHGVRGENYQDTDSPSWYNPEEATQVYLYLLRLYNHGLGASDIGIITPYQKQVRQIRELLFELDLVLPKVGSVEEFQGQERNVIILSTVRSTSNLVPEDIKHAIGFIASPRRLNVAITRARALLIILGNPDLLSKDPYWRSVLIYCIEHGGYTGCEFLSSAWTNALNESDDDLCE</sequence>
<evidence type="ECO:0000256" key="7">
    <source>
        <dbReference type="ARBA" id="ARBA00022806"/>
    </source>
</evidence>
<evidence type="ECO:0000313" key="17">
    <source>
        <dbReference type="RefSeq" id="XP_015587392.1"/>
    </source>
</evidence>
<keyword evidence="6" id="KW-0378">Hydrolase</keyword>